<dbReference type="Proteomes" id="UP000683360">
    <property type="component" value="Unassembled WGS sequence"/>
</dbReference>
<keyword evidence="2" id="KW-1185">Reference proteome</keyword>
<proteinExistence type="predicted"/>
<evidence type="ECO:0000313" key="2">
    <source>
        <dbReference type="Proteomes" id="UP000683360"/>
    </source>
</evidence>
<dbReference type="EMBL" id="CAJPWZ010001666">
    <property type="protein sequence ID" value="CAG2220638.1"/>
    <property type="molecule type" value="Genomic_DNA"/>
</dbReference>
<organism evidence="1 2">
    <name type="scientific">Mytilus edulis</name>
    <name type="common">Blue mussel</name>
    <dbReference type="NCBI Taxonomy" id="6550"/>
    <lineage>
        <taxon>Eukaryota</taxon>
        <taxon>Metazoa</taxon>
        <taxon>Spiralia</taxon>
        <taxon>Lophotrochozoa</taxon>
        <taxon>Mollusca</taxon>
        <taxon>Bivalvia</taxon>
        <taxon>Autobranchia</taxon>
        <taxon>Pteriomorphia</taxon>
        <taxon>Mytilida</taxon>
        <taxon>Mytiloidea</taxon>
        <taxon>Mytilidae</taxon>
        <taxon>Mytilinae</taxon>
        <taxon>Mytilus</taxon>
    </lineage>
</organism>
<sequence>MSSWRFVVVSRSSLSSESSFSDIHETLCNVLEYKRKIVIMILTKEVPETGGDLYIVVHCVLHEQSYNTQKLWEEKGNIVETFHTKNNKLLFQLCKENYRIFNVTIANKECKPGGTIKVLLATARQHVGDVNGEDATCISCRSNSPKTKRMDEFTSVLSCHLSFNTEALEVEEQTSIDTSSQKAKLRKIFDGFRLVYNRPRNKIVPMV</sequence>
<dbReference type="OrthoDB" id="6099094at2759"/>
<evidence type="ECO:0000313" key="1">
    <source>
        <dbReference type="EMBL" id="CAG2220638.1"/>
    </source>
</evidence>
<name>A0A8S3SIK8_MYTED</name>
<protein>
    <submittedName>
        <fullName evidence="1">Uncharacterized protein</fullName>
    </submittedName>
</protein>
<gene>
    <name evidence="1" type="ORF">MEDL_34115</name>
</gene>
<reference evidence="1" key="1">
    <citation type="submission" date="2021-03" db="EMBL/GenBank/DDBJ databases">
        <authorList>
            <person name="Bekaert M."/>
        </authorList>
    </citation>
    <scope>NUCLEOTIDE SEQUENCE</scope>
</reference>
<comment type="caution">
    <text evidence="1">The sequence shown here is derived from an EMBL/GenBank/DDBJ whole genome shotgun (WGS) entry which is preliminary data.</text>
</comment>
<dbReference type="AlphaFoldDB" id="A0A8S3SIK8"/>
<accession>A0A8S3SIK8</accession>